<reference evidence="2" key="1">
    <citation type="journal article" date="2023" name="G3 (Bethesda)">
        <title>A reference genome for the long-term kleptoplast-retaining sea slug Elysia crispata morphotype clarki.</title>
        <authorList>
            <person name="Eastman K.E."/>
            <person name="Pendleton A.L."/>
            <person name="Shaikh M.A."/>
            <person name="Suttiyut T."/>
            <person name="Ogas R."/>
            <person name="Tomko P."/>
            <person name="Gavelis G."/>
            <person name="Widhalm J.R."/>
            <person name="Wisecaver J.H."/>
        </authorList>
    </citation>
    <scope>NUCLEOTIDE SEQUENCE</scope>
    <source>
        <strain evidence="2">ECLA1</strain>
    </source>
</reference>
<evidence type="ECO:0000313" key="3">
    <source>
        <dbReference type="Proteomes" id="UP001283361"/>
    </source>
</evidence>
<feature type="transmembrane region" description="Helical" evidence="1">
    <location>
        <begin position="78"/>
        <end position="97"/>
    </location>
</feature>
<gene>
    <name evidence="2" type="ORF">RRG08_055869</name>
</gene>
<proteinExistence type="predicted"/>
<accession>A0AAE0ZX36</accession>
<dbReference type="EMBL" id="JAWDGP010003132">
    <property type="protein sequence ID" value="KAK3777124.1"/>
    <property type="molecule type" value="Genomic_DNA"/>
</dbReference>
<dbReference type="Proteomes" id="UP001283361">
    <property type="component" value="Unassembled WGS sequence"/>
</dbReference>
<keyword evidence="1" id="KW-0812">Transmembrane</keyword>
<comment type="caution">
    <text evidence="2">The sequence shown here is derived from an EMBL/GenBank/DDBJ whole genome shotgun (WGS) entry which is preliminary data.</text>
</comment>
<evidence type="ECO:0000256" key="1">
    <source>
        <dbReference type="SAM" id="Phobius"/>
    </source>
</evidence>
<evidence type="ECO:0000313" key="2">
    <source>
        <dbReference type="EMBL" id="KAK3777124.1"/>
    </source>
</evidence>
<keyword evidence="1" id="KW-0472">Membrane</keyword>
<sequence>MRGRGKGGVALCHDQCFRSNNPQCLIWIKTENSQGYKGRETVNIVTRKPVKLSPPTRSGLELNNWVHMMRWNICKKSLGFNTSGLMILTCILFSAQMTQSLSCIPSIYNSHFYTYCSDTRDRDTAEVSSECVAHFPLMCSNRPLLLKEC</sequence>
<name>A0AAE0ZX36_9GAST</name>
<keyword evidence="3" id="KW-1185">Reference proteome</keyword>
<protein>
    <submittedName>
        <fullName evidence="2">Uncharacterized protein</fullName>
    </submittedName>
</protein>
<keyword evidence="1" id="KW-1133">Transmembrane helix</keyword>
<organism evidence="2 3">
    <name type="scientific">Elysia crispata</name>
    <name type="common">lettuce slug</name>
    <dbReference type="NCBI Taxonomy" id="231223"/>
    <lineage>
        <taxon>Eukaryota</taxon>
        <taxon>Metazoa</taxon>
        <taxon>Spiralia</taxon>
        <taxon>Lophotrochozoa</taxon>
        <taxon>Mollusca</taxon>
        <taxon>Gastropoda</taxon>
        <taxon>Heterobranchia</taxon>
        <taxon>Euthyneura</taxon>
        <taxon>Panpulmonata</taxon>
        <taxon>Sacoglossa</taxon>
        <taxon>Placobranchoidea</taxon>
        <taxon>Plakobranchidae</taxon>
        <taxon>Elysia</taxon>
    </lineage>
</organism>
<dbReference type="AlphaFoldDB" id="A0AAE0ZX36"/>